<evidence type="ECO:0000256" key="3">
    <source>
        <dbReference type="ARBA" id="ARBA00022801"/>
    </source>
</evidence>
<dbReference type="PROSITE" id="PS50106">
    <property type="entry name" value="PDZ"/>
    <property type="match status" value="1"/>
</dbReference>
<evidence type="ECO:0000256" key="2">
    <source>
        <dbReference type="ARBA" id="ARBA00022670"/>
    </source>
</evidence>
<dbReference type="Gene3D" id="3.90.226.10">
    <property type="entry name" value="2-enoyl-CoA Hydratase, Chain A, domain 1"/>
    <property type="match status" value="1"/>
</dbReference>
<keyword evidence="4 5" id="KW-0720">Serine protease</keyword>
<dbReference type="Gene3D" id="1.10.101.10">
    <property type="entry name" value="PGBD-like superfamily/PGBD"/>
    <property type="match status" value="1"/>
</dbReference>
<dbReference type="EC" id="3.4.21.102" evidence="8"/>
<dbReference type="InterPro" id="IPR001478">
    <property type="entry name" value="PDZ"/>
</dbReference>
<dbReference type="InterPro" id="IPR055210">
    <property type="entry name" value="CtpA/B_N"/>
</dbReference>
<keyword evidence="6" id="KW-0812">Transmembrane</keyword>
<dbReference type="CDD" id="cd07560">
    <property type="entry name" value="Peptidase_S41_CPP"/>
    <property type="match status" value="1"/>
</dbReference>
<dbReference type="GO" id="GO:0004252">
    <property type="term" value="F:serine-type endopeptidase activity"/>
    <property type="evidence" value="ECO:0007669"/>
    <property type="project" value="UniProtKB-EC"/>
</dbReference>
<dbReference type="EMBL" id="CACRTK010000028">
    <property type="protein sequence ID" value="VYT70758.1"/>
    <property type="molecule type" value="Genomic_DNA"/>
</dbReference>
<protein>
    <submittedName>
        <fullName evidence="8">Carboxy-terminal processing protease CtpA</fullName>
        <ecNumber evidence="8">3.4.21.102</ecNumber>
    </submittedName>
</protein>
<dbReference type="SUPFAM" id="SSF47090">
    <property type="entry name" value="PGBD-like"/>
    <property type="match status" value="1"/>
</dbReference>
<gene>
    <name evidence="8" type="primary">ctpA</name>
    <name evidence="8" type="ORF">LRLFYP97_01642</name>
</gene>
<dbReference type="GO" id="GO:0007165">
    <property type="term" value="P:signal transduction"/>
    <property type="evidence" value="ECO:0007669"/>
    <property type="project" value="TreeGrafter"/>
</dbReference>
<dbReference type="Pfam" id="PF03572">
    <property type="entry name" value="Peptidase_S41"/>
    <property type="match status" value="1"/>
</dbReference>
<dbReference type="NCBIfam" id="TIGR00225">
    <property type="entry name" value="prc"/>
    <property type="match status" value="1"/>
</dbReference>
<evidence type="ECO:0000259" key="7">
    <source>
        <dbReference type="PROSITE" id="PS50106"/>
    </source>
</evidence>
<evidence type="ECO:0000256" key="1">
    <source>
        <dbReference type="ARBA" id="ARBA00009179"/>
    </source>
</evidence>
<dbReference type="InterPro" id="IPR029045">
    <property type="entry name" value="ClpP/crotonase-like_dom_sf"/>
</dbReference>
<dbReference type="Pfam" id="PF00595">
    <property type="entry name" value="PDZ"/>
    <property type="match status" value="1"/>
</dbReference>
<dbReference type="Pfam" id="PF01471">
    <property type="entry name" value="PG_binding_1"/>
    <property type="match status" value="1"/>
</dbReference>
<dbReference type="GO" id="GO:0030288">
    <property type="term" value="C:outer membrane-bounded periplasmic space"/>
    <property type="evidence" value="ECO:0007669"/>
    <property type="project" value="TreeGrafter"/>
</dbReference>
<keyword evidence="6" id="KW-0472">Membrane</keyword>
<dbReference type="Pfam" id="PF22694">
    <property type="entry name" value="CtpB_N-like"/>
    <property type="match status" value="1"/>
</dbReference>
<accession>A0A6N2YYB6</accession>
<dbReference type="GO" id="GO:0006508">
    <property type="term" value="P:proteolysis"/>
    <property type="evidence" value="ECO:0007669"/>
    <property type="project" value="UniProtKB-KW"/>
</dbReference>
<keyword evidence="2 5" id="KW-0645">Protease</keyword>
<dbReference type="CDD" id="cd06782">
    <property type="entry name" value="cpPDZ_CPP-like"/>
    <property type="match status" value="1"/>
</dbReference>
<evidence type="ECO:0000256" key="6">
    <source>
        <dbReference type="SAM" id="Phobius"/>
    </source>
</evidence>
<feature type="transmembrane region" description="Helical" evidence="6">
    <location>
        <begin position="21"/>
        <end position="42"/>
    </location>
</feature>
<dbReference type="Gene3D" id="3.30.750.44">
    <property type="match status" value="1"/>
</dbReference>
<dbReference type="InterPro" id="IPR004447">
    <property type="entry name" value="Peptidase_S41A"/>
</dbReference>
<dbReference type="Gene3D" id="2.30.42.10">
    <property type="match status" value="1"/>
</dbReference>
<dbReference type="AlphaFoldDB" id="A0A6N2YYB6"/>
<dbReference type="InterPro" id="IPR036366">
    <property type="entry name" value="PGBDSf"/>
</dbReference>
<evidence type="ECO:0000256" key="4">
    <source>
        <dbReference type="ARBA" id="ARBA00022825"/>
    </source>
</evidence>
<proteinExistence type="inferred from homology"/>
<dbReference type="InterPro" id="IPR002477">
    <property type="entry name" value="Peptidoglycan-bd-like"/>
</dbReference>
<keyword evidence="3 5" id="KW-0378">Hydrolase</keyword>
<comment type="similarity">
    <text evidence="1 5">Belongs to the peptidase S41A family.</text>
</comment>
<dbReference type="SMART" id="SM00245">
    <property type="entry name" value="TSPc"/>
    <property type="match status" value="1"/>
</dbReference>
<dbReference type="InterPro" id="IPR036034">
    <property type="entry name" value="PDZ_sf"/>
</dbReference>
<evidence type="ECO:0000256" key="5">
    <source>
        <dbReference type="RuleBase" id="RU004404"/>
    </source>
</evidence>
<dbReference type="PANTHER" id="PTHR32060:SF30">
    <property type="entry name" value="CARBOXY-TERMINAL PROCESSING PROTEASE CTPA"/>
    <property type="match status" value="1"/>
</dbReference>
<evidence type="ECO:0000313" key="8">
    <source>
        <dbReference type="EMBL" id="VYT70758.1"/>
    </source>
</evidence>
<dbReference type="SMART" id="SM00228">
    <property type="entry name" value="PDZ"/>
    <property type="match status" value="1"/>
</dbReference>
<dbReference type="InterPro" id="IPR036365">
    <property type="entry name" value="PGBD-like_sf"/>
</dbReference>
<dbReference type="InterPro" id="IPR005151">
    <property type="entry name" value="Tail-specific_protease"/>
</dbReference>
<dbReference type="SUPFAM" id="SSF50156">
    <property type="entry name" value="PDZ domain-like"/>
    <property type="match status" value="1"/>
</dbReference>
<name>A0A6N2YYB6_LACRH</name>
<dbReference type="PANTHER" id="PTHR32060">
    <property type="entry name" value="TAIL-SPECIFIC PROTEASE"/>
    <property type="match status" value="1"/>
</dbReference>
<keyword evidence="6" id="KW-1133">Transmembrane helix</keyword>
<feature type="domain" description="PDZ" evidence="7">
    <location>
        <begin position="100"/>
        <end position="176"/>
    </location>
</feature>
<sequence length="485" mass="51248">MITKPVKAQEAIHINKHKVPLWAVIVLFLVALGGGAAGGYALSYQQAQQSVLKTGVPKALAPVISAYETVTNNYYKQVSTTKLTDGAIKGMLSSLDDPYSVYLQNNDKTNLDDTISASFGGIGATIQQDHNSLSIASILPGTPAKKAGMKVGDVLLKVNGKDVSKKTVTQAVAKIRGKIGTTVAVTVKRGSKQATFSMKRKKITVDTVIGKLAPANKQVGVITISTFSEPTVKQFKATVKKLRKEGAKSFILDLRQNPGGMMTAALSISSMFSKNGQTVMQIEDRNGAKEVYKAGKKLDGGFKVTEKTAVLIDGNSASASEITAAALHQNSQIPLVGEKSFGKGTVQNVGEMSSNKELKLTVAKWLTPDGTWINHKGLTPDVKVAYPAAAKITLINATQLKPGDKGSDVKSLQQMLKALKIGSATVNGQYDDATQAAVKSFQEANELDASGTADQDTLAALAQKLSAQLTKDDPMVAAAVKEVTK</sequence>
<reference evidence="8" key="1">
    <citation type="submission" date="2019-11" db="EMBL/GenBank/DDBJ databases">
        <authorList>
            <person name="Feng L."/>
        </authorList>
    </citation>
    <scope>NUCLEOTIDE SEQUENCE</scope>
    <source>
        <strain evidence="8">LrhamnosusLFYP97</strain>
    </source>
</reference>
<organism evidence="8">
    <name type="scientific">Lacticaseibacillus rhamnosus</name>
    <name type="common">Lactobacillus rhamnosus</name>
    <dbReference type="NCBI Taxonomy" id="47715"/>
    <lineage>
        <taxon>Bacteria</taxon>
        <taxon>Bacillati</taxon>
        <taxon>Bacillota</taxon>
        <taxon>Bacilli</taxon>
        <taxon>Lactobacillales</taxon>
        <taxon>Lactobacillaceae</taxon>
        <taxon>Lacticaseibacillus</taxon>
    </lineage>
</organism>
<dbReference type="SUPFAM" id="SSF52096">
    <property type="entry name" value="ClpP/crotonase"/>
    <property type="match status" value="1"/>
</dbReference>